<organism evidence="2 3">
    <name type="scientific">Algibacter lectus</name>
    <dbReference type="NCBI Taxonomy" id="221126"/>
    <lineage>
        <taxon>Bacteria</taxon>
        <taxon>Pseudomonadati</taxon>
        <taxon>Bacteroidota</taxon>
        <taxon>Flavobacteriia</taxon>
        <taxon>Flavobacteriales</taxon>
        <taxon>Flavobacteriaceae</taxon>
        <taxon>Algibacter</taxon>
    </lineage>
</organism>
<dbReference type="InterPro" id="IPR008969">
    <property type="entry name" value="CarboxyPept-like_regulatory"/>
</dbReference>
<evidence type="ECO:0000256" key="1">
    <source>
        <dbReference type="SAM" id="Coils"/>
    </source>
</evidence>
<keyword evidence="1" id="KW-0175">Coiled coil</keyword>
<accession>A0A090VJ09</accession>
<evidence type="ECO:0000313" key="3">
    <source>
        <dbReference type="Proteomes" id="UP000029644"/>
    </source>
</evidence>
<dbReference type="RefSeq" id="WP_042505173.1">
    <property type="nucleotide sequence ID" value="NZ_BBNQ01000011.1"/>
</dbReference>
<comment type="caution">
    <text evidence="2">The sequence shown here is derived from an EMBL/GenBank/DDBJ whole genome shotgun (WGS) entry which is preliminary data.</text>
</comment>
<dbReference type="OrthoDB" id="1433475at2"/>
<dbReference type="Proteomes" id="UP000029644">
    <property type="component" value="Unassembled WGS sequence"/>
</dbReference>
<gene>
    <name evidence="2" type="ORF">JCM19300_1685</name>
</gene>
<proteinExistence type="predicted"/>
<dbReference type="Pfam" id="PF13715">
    <property type="entry name" value="CarbopepD_reg_2"/>
    <property type="match status" value="1"/>
</dbReference>
<protein>
    <submittedName>
        <fullName evidence="2">Uncharacterized protein</fullName>
    </submittedName>
</protein>
<sequence length="507" mass="59014">MKHFYIFIAIGLLSIYGHSQESLSAKILDSLTQEPIPYATISINDNSGVISNANGDFLIYLNKKSAKQDSLKIRCLGYETKQFLAKNFKDSIVFLNTKAMELDEVLVSNKNYTPEEIIEKVQENLANNYDYNFIKRKLFYRASSFQNLIKSDVEVNESTIPEFNQQFIDSLIAAIPKNADDYTELLANSYGIPGKKDKQKIDIIKASHLYDKSAEMSFETYEEKLNTILKENVKRDSYFKIKSGLFGVKTDIDSTAFDYGEQKEEVEKTEAMLAEEKKKEAERKKDFANYRKSAIARLEHGSFIFEDSDLNFLEKQNRFEFKVEDYSFLNDEFVYKITFTPKRKEDFKGTIYVNTDDFAIVRIDYENVKVLNSFKLFGLSHTRNLKKGTLIYSKNEAEKYTLKYAEVEEGSQFGIKRPLTIIEKNKHVKGRRKQNELDTDIHFIMAIKEKSELVVFENEQITEVAFNDFKEKPEVKPVYLPKYDPEFWKGYNVIEPNQAIKDFKSLE</sequence>
<dbReference type="SUPFAM" id="SSF49464">
    <property type="entry name" value="Carboxypeptidase regulatory domain-like"/>
    <property type="match status" value="1"/>
</dbReference>
<name>A0A090VJ09_9FLAO</name>
<evidence type="ECO:0000313" key="2">
    <source>
        <dbReference type="EMBL" id="GAL63339.1"/>
    </source>
</evidence>
<reference evidence="2 3" key="1">
    <citation type="journal article" date="2014" name="Genome Announc.">
        <title>Draft Genome Sequences of Marine Flavobacterium Algibacter lectus Strains SS8 and NR4.</title>
        <authorList>
            <person name="Takatani N."/>
            <person name="Nakanishi M."/>
            <person name="Meirelles P."/>
            <person name="Mino S."/>
            <person name="Suda W."/>
            <person name="Oshima K."/>
            <person name="Hattori M."/>
            <person name="Ohkuma M."/>
            <person name="Hosokawa M."/>
            <person name="Miyashita K."/>
            <person name="Thompson F.L."/>
            <person name="Niwa A."/>
            <person name="Sawabe T."/>
            <person name="Sawabe T."/>
        </authorList>
    </citation>
    <scope>NUCLEOTIDE SEQUENCE [LARGE SCALE GENOMIC DNA]</scope>
    <source>
        <strain evidence="2 3">JCM 19300</strain>
    </source>
</reference>
<dbReference type="EMBL" id="BBNQ01000011">
    <property type="protein sequence ID" value="GAL63339.1"/>
    <property type="molecule type" value="Genomic_DNA"/>
</dbReference>
<feature type="coiled-coil region" evidence="1">
    <location>
        <begin position="259"/>
        <end position="291"/>
    </location>
</feature>
<dbReference type="AlphaFoldDB" id="A0A090VJ09"/>